<organism evidence="1 2">
    <name type="scientific">Avena sativa</name>
    <name type="common">Oat</name>
    <dbReference type="NCBI Taxonomy" id="4498"/>
    <lineage>
        <taxon>Eukaryota</taxon>
        <taxon>Viridiplantae</taxon>
        <taxon>Streptophyta</taxon>
        <taxon>Embryophyta</taxon>
        <taxon>Tracheophyta</taxon>
        <taxon>Spermatophyta</taxon>
        <taxon>Magnoliopsida</taxon>
        <taxon>Liliopsida</taxon>
        <taxon>Poales</taxon>
        <taxon>Poaceae</taxon>
        <taxon>BOP clade</taxon>
        <taxon>Pooideae</taxon>
        <taxon>Poodae</taxon>
        <taxon>Poeae</taxon>
        <taxon>Poeae Chloroplast Group 1 (Aveneae type)</taxon>
        <taxon>Aveninae</taxon>
        <taxon>Avena</taxon>
    </lineage>
</organism>
<evidence type="ECO:0000313" key="2">
    <source>
        <dbReference type="Proteomes" id="UP001732700"/>
    </source>
</evidence>
<accession>A0ACD5ZX45</accession>
<keyword evidence="2" id="KW-1185">Reference proteome</keyword>
<sequence length="538" mass="59412">MSARGLVHKDTLTFDGTNYDVWKIRMLNLFRKIHQIIEGYLYVGFSSPMNTQNESLDEKLNSHIDALATKILLHVVSNIVLSSIMPYSSAREIWTNLQDKYSKSNIIKDDCVASTSGQDEFSSSTTSPTCDFSQGNDMVGGDKNCNMDGVFTICNPSYLSSCNDLSLDLNTSSTQNSSHACVNSPCISCRNDLNKSHDDMLMLSCCHDKNASISSSACVANHVEENEDSMGQDKVLKRATGAISSSASSGSHMCLMAKGTKVTSLDPIVSHDDDDEVENDNDDYRGKYDITSIKKMGEVVYSALYKNKFASSNLLEILNYAIEGNDLIEEQENIIDEKFALEREYANELAQCALRIFGLYTSLFQTVYLVISKKFSELVSAVRFIYEQNSPTKTTVVLKFSILSGKVYYVYDGKFTCKFAQVQYMNIFSPRVHTVQGGSLLCYCHEPKSAPPGKGRWSSCCRRGACEILYAAGKRKDVLRLASRCLLRNLCPSPSQIPAPLPPNLAAATCSSCRRRCRHDLLPSTPSSSSSAIDPLAA</sequence>
<proteinExistence type="predicted"/>
<dbReference type="EnsemblPlants" id="AVESA.00010b.r2.7AG1231850.1">
    <property type="protein sequence ID" value="AVESA.00010b.r2.7AG1231850.1.CDS"/>
    <property type="gene ID" value="AVESA.00010b.r2.7AG1231850"/>
</dbReference>
<evidence type="ECO:0000313" key="1">
    <source>
        <dbReference type="EnsemblPlants" id="AVESA.00010b.r2.7AG1231850.1.CDS"/>
    </source>
</evidence>
<protein>
    <submittedName>
        <fullName evidence="1">Uncharacterized protein</fullName>
    </submittedName>
</protein>
<reference evidence="1" key="2">
    <citation type="submission" date="2025-09" db="UniProtKB">
        <authorList>
            <consortium name="EnsemblPlants"/>
        </authorList>
    </citation>
    <scope>IDENTIFICATION</scope>
</reference>
<dbReference type="Proteomes" id="UP001732700">
    <property type="component" value="Chromosome 7A"/>
</dbReference>
<reference evidence="1" key="1">
    <citation type="submission" date="2021-05" db="EMBL/GenBank/DDBJ databases">
        <authorList>
            <person name="Scholz U."/>
            <person name="Mascher M."/>
            <person name="Fiebig A."/>
        </authorList>
    </citation>
    <scope>NUCLEOTIDE SEQUENCE [LARGE SCALE GENOMIC DNA]</scope>
</reference>
<name>A0ACD5ZX45_AVESA</name>